<evidence type="ECO:0000256" key="1">
    <source>
        <dbReference type="SAM" id="MobiDB-lite"/>
    </source>
</evidence>
<dbReference type="AlphaFoldDB" id="A0A9Q1BQZ0"/>
<protein>
    <submittedName>
        <fullName evidence="2">Uncharacterized protein</fullName>
    </submittedName>
</protein>
<gene>
    <name evidence="2" type="ORF">HOLleu_27576</name>
</gene>
<dbReference type="EMBL" id="JAIZAY010000013">
    <property type="protein sequence ID" value="KAJ8030996.1"/>
    <property type="molecule type" value="Genomic_DNA"/>
</dbReference>
<proteinExistence type="predicted"/>
<reference evidence="2" key="1">
    <citation type="submission" date="2021-10" db="EMBL/GenBank/DDBJ databases">
        <title>Tropical sea cucumber genome reveals ecological adaptation and Cuvierian tubules defense mechanism.</title>
        <authorList>
            <person name="Chen T."/>
        </authorList>
    </citation>
    <scope>NUCLEOTIDE SEQUENCE</scope>
    <source>
        <strain evidence="2">Nanhai2018</strain>
        <tissue evidence="2">Muscle</tissue>
    </source>
</reference>
<name>A0A9Q1BQZ0_HOLLE</name>
<evidence type="ECO:0000313" key="2">
    <source>
        <dbReference type="EMBL" id="KAJ8030996.1"/>
    </source>
</evidence>
<sequence length="59" mass="7198">MSLRPRRIVFQIVARNQHRGRRGQRSRSHLGSQYRRDRGRRGYHGRRGGRGRRCRDQDR</sequence>
<accession>A0A9Q1BQZ0</accession>
<dbReference type="Proteomes" id="UP001152320">
    <property type="component" value="Chromosome 13"/>
</dbReference>
<feature type="compositionally biased region" description="Basic residues" evidence="1">
    <location>
        <begin position="16"/>
        <end position="28"/>
    </location>
</feature>
<organism evidence="2 3">
    <name type="scientific">Holothuria leucospilota</name>
    <name type="common">Black long sea cucumber</name>
    <name type="synonym">Mertensiothuria leucospilota</name>
    <dbReference type="NCBI Taxonomy" id="206669"/>
    <lineage>
        <taxon>Eukaryota</taxon>
        <taxon>Metazoa</taxon>
        <taxon>Echinodermata</taxon>
        <taxon>Eleutherozoa</taxon>
        <taxon>Echinozoa</taxon>
        <taxon>Holothuroidea</taxon>
        <taxon>Aspidochirotacea</taxon>
        <taxon>Aspidochirotida</taxon>
        <taxon>Holothuriidae</taxon>
        <taxon>Holothuria</taxon>
    </lineage>
</organism>
<keyword evidence="3" id="KW-1185">Reference proteome</keyword>
<feature type="compositionally biased region" description="Basic residues" evidence="1">
    <location>
        <begin position="37"/>
        <end position="53"/>
    </location>
</feature>
<evidence type="ECO:0000313" key="3">
    <source>
        <dbReference type="Proteomes" id="UP001152320"/>
    </source>
</evidence>
<feature type="region of interest" description="Disordered" evidence="1">
    <location>
        <begin position="1"/>
        <end position="59"/>
    </location>
</feature>
<comment type="caution">
    <text evidence="2">The sequence shown here is derived from an EMBL/GenBank/DDBJ whole genome shotgun (WGS) entry which is preliminary data.</text>
</comment>